<feature type="domain" description="C2" evidence="2">
    <location>
        <begin position="1"/>
        <end position="117"/>
    </location>
</feature>
<name>A0A6A3CJ96_HIBSY</name>
<dbReference type="AlphaFoldDB" id="A0A6A3CJ96"/>
<dbReference type="GO" id="GO:0051209">
    <property type="term" value="P:release of sequestered calcium ion into cytosol"/>
    <property type="evidence" value="ECO:0007669"/>
    <property type="project" value="TreeGrafter"/>
</dbReference>
<dbReference type="SUPFAM" id="SSF49562">
    <property type="entry name" value="C2 domain (Calcium/lipid-binding domain, CaLB)"/>
    <property type="match status" value="1"/>
</dbReference>
<dbReference type="InterPro" id="IPR035892">
    <property type="entry name" value="C2_domain_sf"/>
</dbReference>
<accession>A0A6A3CJ96</accession>
<dbReference type="PROSITE" id="PS50004">
    <property type="entry name" value="C2"/>
    <property type="match status" value="1"/>
</dbReference>
<dbReference type="PANTHER" id="PTHR10336">
    <property type="entry name" value="PHOSPHOINOSITIDE-SPECIFIC PHOSPHOLIPASE C FAMILY PROTEIN"/>
    <property type="match status" value="1"/>
</dbReference>
<dbReference type="GO" id="GO:0048015">
    <property type="term" value="P:phosphatidylinositol-mediated signaling"/>
    <property type="evidence" value="ECO:0007669"/>
    <property type="project" value="TreeGrafter"/>
</dbReference>
<proteinExistence type="predicted"/>
<evidence type="ECO:0000256" key="1">
    <source>
        <dbReference type="SAM" id="SignalP"/>
    </source>
</evidence>
<dbReference type="Gene3D" id="2.60.40.150">
    <property type="entry name" value="C2 domain"/>
    <property type="match status" value="1"/>
</dbReference>
<evidence type="ECO:0000313" key="4">
    <source>
        <dbReference type="Proteomes" id="UP000436088"/>
    </source>
</evidence>
<keyword evidence="1" id="KW-0732">Signal</keyword>
<dbReference type="EMBL" id="VEPZ02000229">
    <property type="protein sequence ID" value="KAE8729430.1"/>
    <property type="molecule type" value="Genomic_DNA"/>
</dbReference>
<dbReference type="Pfam" id="PF00168">
    <property type="entry name" value="C2"/>
    <property type="match status" value="1"/>
</dbReference>
<sequence length="125" mass="14225">MFQMMKFLILVKVILGEGWHRDFHHTAFDFFSPPDFKIRIGIAGVPADKVVKDTATIDDDWLPVWNEEFKFQLRVPELVVLWIKILESDPGSSDFGGQACLPVSELRTGIRAVPLHDKKGINTTM</sequence>
<dbReference type="GO" id="GO:0004435">
    <property type="term" value="F:phosphatidylinositol-4,5-bisphosphate phospholipase C activity"/>
    <property type="evidence" value="ECO:0007669"/>
    <property type="project" value="TreeGrafter"/>
</dbReference>
<reference evidence="3" key="1">
    <citation type="submission" date="2019-09" db="EMBL/GenBank/DDBJ databases">
        <title>Draft genome information of white flower Hibiscus syriacus.</title>
        <authorList>
            <person name="Kim Y.-M."/>
        </authorList>
    </citation>
    <scope>NUCLEOTIDE SEQUENCE [LARGE SCALE GENOMIC DNA]</scope>
    <source>
        <strain evidence="3">YM2019G1</strain>
    </source>
</reference>
<feature type="signal peptide" evidence="1">
    <location>
        <begin position="1"/>
        <end position="16"/>
    </location>
</feature>
<dbReference type="InterPro" id="IPR001192">
    <property type="entry name" value="PI-PLC_fam"/>
</dbReference>
<dbReference type="SMART" id="SM00239">
    <property type="entry name" value="C2"/>
    <property type="match status" value="1"/>
</dbReference>
<dbReference type="InterPro" id="IPR000008">
    <property type="entry name" value="C2_dom"/>
</dbReference>
<dbReference type="GO" id="GO:0005886">
    <property type="term" value="C:plasma membrane"/>
    <property type="evidence" value="ECO:0007669"/>
    <property type="project" value="TreeGrafter"/>
</dbReference>
<protein>
    <recommendedName>
        <fullName evidence="2">C2 domain-containing protein</fullName>
    </recommendedName>
</protein>
<organism evidence="3 4">
    <name type="scientific">Hibiscus syriacus</name>
    <name type="common">Rose of Sharon</name>
    <dbReference type="NCBI Taxonomy" id="106335"/>
    <lineage>
        <taxon>Eukaryota</taxon>
        <taxon>Viridiplantae</taxon>
        <taxon>Streptophyta</taxon>
        <taxon>Embryophyta</taxon>
        <taxon>Tracheophyta</taxon>
        <taxon>Spermatophyta</taxon>
        <taxon>Magnoliopsida</taxon>
        <taxon>eudicotyledons</taxon>
        <taxon>Gunneridae</taxon>
        <taxon>Pentapetalae</taxon>
        <taxon>rosids</taxon>
        <taxon>malvids</taxon>
        <taxon>Malvales</taxon>
        <taxon>Malvaceae</taxon>
        <taxon>Malvoideae</taxon>
        <taxon>Hibiscus</taxon>
    </lineage>
</organism>
<comment type="caution">
    <text evidence="3">The sequence shown here is derived from an EMBL/GenBank/DDBJ whole genome shotgun (WGS) entry which is preliminary data.</text>
</comment>
<dbReference type="Proteomes" id="UP000436088">
    <property type="component" value="Unassembled WGS sequence"/>
</dbReference>
<keyword evidence="4" id="KW-1185">Reference proteome</keyword>
<dbReference type="PANTHER" id="PTHR10336:SF105">
    <property type="entry name" value="PHOSPHOINOSITIDE PHOSPHOLIPASE C 1"/>
    <property type="match status" value="1"/>
</dbReference>
<evidence type="ECO:0000259" key="2">
    <source>
        <dbReference type="PROSITE" id="PS50004"/>
    </source>
</evidence>
<dbReference type="CDD" id="cd00275">
    <property type="entry name" value="C2_PLC_like"/>
    <property type="match status" value="1"/>
</dbReference>
<evidence type="ECO:0000313" key="3">
    <source>
        <dbReference type="EMBL" id="KAE8729430.1"/>
    </source>
</evidence>
<feature type="chain" id="PRO_5025441980" description="C2 domain-containing protein" evidence="1">
    <location>
        <begin position="17"/>
        <end position="125"/>
    </location>
</feature>
<gene>
    <name evidence="3" type="ORF">F3Y22_tig00003715pilonHSYRG00139</name>
</gene>